<dbReference type="Gene3D" id="3.30.70.100">
    <property type="match status" value="1"/>
</dbReference>
<evidence type="ECO:0000259" key="2">
    <source>
        <dbReference type="PROSITE" id="PS50846"/>
    </source>
</evidence>
<protein>
    <submittedName>
        <fullName evidence="3">Heavy-metal-associated domain-containing protein</fullName>
    </submittedName>
</protein>
<dbReference type="RefSeq" id="WP_344913758.1">
    <property type="nucleotide sequence ID" value="NZ_BAABDL010000141.1"/>
</dbReference>
<proteinExistence type="predicted"/>
<organism evidence="3 4">
    <name type="scientific">Amphibacillus indicireducens</name>
    <dbReference type="NCBI Taxonomy" id="1076330"/>
    <lineage>
        <taxon>Bacteria</taxon>
        <taxon>Bacillati</taxon>
        <taxon>Bacillota</taxon>
        <taxon>Bacilli</taxon>
        <taxon>Bacillales</taxon>
        <taxon>Bacillaceae</taxon>
        <taxon>Amphibacillus</taxon>
    </lineage>
</organism>
<keyword evidence="4" id="KW-1185">Reference proteome</keyword>
<dbReference type="EMBL" id="BAABDL010000141">
    <property type="protein sequence ID" value="GAA4079620.1"/>
    <property type="molecule type" value="Genomic_DNA"/>
</dbReference>
<feature type="domain" description="HMA" evidence="2">
    <location>
        <begin position="2"/>
        <end position="68"/>
    </location>
</feature>
<dbReference type="Proteomes" id="UP001501734">
    <property type="component" value="Unassembled WGS sequence"/>
</dbReference>
<dbReference type="SUPFAM" id="SSF55008">
    <property type="entry name" value="HMA, heavy metal-associated domain"/>
    <property type="match status" value="1"/>
</dbReference>
<accession>A0ABP7W307</accession>
<dbReference type="Pfam" id="PF00403">
    <property type="entry name" value="HMA"/>
    <property type="match status" value="1"/>
</dbReference>
<evidence type="ECO:0000256" key="1">
    <source>
        <dbReference type="ARBA" id="ARBA00022723"/>
    </source>
</evidence>
<gene>
    <name evidence="3" type="ORF">GCM10022410_24680</name>
</gene>
<dbReference type="InterPro" id="IPR017969">
    <property type="entry name" value="Heavy-metal-associated_CS"/>
</dbReference>
<name>A0ABP7W307_9BACI</name>
<dbReference type="InterPro" id="IPR006121">
    <property type="entry name" value="HMA_dom"/>
</dbReference>
<evidence type="ECO:0000313" key="3">
    <source>
        <dbReference type="EMBL" id="GAA4079620.1"/>
    </source>
</evidence>
<dbReference type="InterPro" id="IPR036163">
    <property type="entry name" value="HMA_dom_sf"/>
</dbReference>
<sequence>MKKVIFQLEQLTCPSCMKKIETGLIESHGVEDAFVFFKSCKAKVEYDSNQTNPASLKSVIEELGFSVIS</sequence>
<dbReference type="PROSITE" id="PS50846">
    <property type="entry name" value="HMA_2"/>
    <property type="match status" value="1"/>
</dbReference>
<dbReference type="CDD" id="cd00371">
    <property type="entry name" value="HMA"/>
    <property type="match status" value="1"/>
</dbReference>
<reference evidence="4" key="1">
    <citation type="journal article" date="2019" name="Int. J. Syst. Evol. Microbiol.">
        <title>The Global Catalogue of Microorganisms (GCM) 10K type strain sequencing project: providing services to taxonomists for standard genome sequencing and annotation.</title>
        <authorList>
            <consortium name="The Broad Institute Genomics Platform"/>
            <consortium name="The Broad Institute Genome Sequencing Center for Infectious Disease"/>
            <person name="Wu L."/>
            <person name="Ma J."/>
        </authorList>
    </citation>
    <scope>NUCLEOTIDE SEQUENCE [LARGE SCALE GENOMIC DNA]</scope>
    <source>
        <strain evidence="4">JCM 17250</strain>
    </source>
</reference>
<comment type="caution">
    <text evidence="3">The sequence shown here is derived from an EMBL/GenBank/DDBJ whole genome shotgun (WGS) entry which is preliminary data.</text>
</comment>
<keyword evidence="1" id="KW-0479">Metal-binding</keyword>
<evidence type="ECO:0000313" key="4">
    <source>
        <dbReference type="Proteomes" id="UP001501734"/>
    </source>
</evidence>
<dbReference type="PROSITE" id="PS01047">
    <property type="entry name" value="HMA_1"/>
    <property type="match status" value="1"/>
</dbReference>